<dbReference type="AlphaFoldDB" id="A0A645A3I4"/>
<comment type="caution">
    <text evidence="1">The sequence shown here is derived from an EMBL/GenBank/DDBJ whole genome shotgun (WGS) entry which is preliminary data.</text>
</comment>
<organism evidence="1">
    <name type="scientific">bioreactor metagenome</name>
    <dbReference type="NCBI Taxonomy" id="1076179"/>
    <lineage>
        <taxon>unclassified sequences</taxon>
        <taxon>metagenomes</taxon>
        <taxon>ecological metagenomes</taxon>
    </lineage>
</organism>
<accession>A0A645A3I4</accession>
<gene>
    <name evidence="1" type="ORF">SDC9_94348</name>
</gene>
<proteinExistence type="predicted"/>
<reference evidence="1" key="1">
    <citation type="submission" date="2019-08" db="EMBL/GenBank/DDBJ databases">
        <authorList>
            <person name="Kucharzyk K."/>
            <person name="Murdoch R.W."/>
            <person name="Higgins S."/>
            <person name="Loffler F."/>
        </authorList>
    </citation>
    <scope>NUCLEOTIDE SEQUENCE</scope>
</reference>
<protein>
    <submittedName>
        <fullName evidence="1">Uncharacterized protein</fullName>
    </submittedName>
</protein>
<dbReference type="EMBL" id="VSSQ01011756">
    <property type="protein sequence ID" value="MPM47637.1"/>
    <property type="molecule type" value="Genomic_DNA"/>
</dbReference>
<evidence type="ECO:0000313" key="1">
    <source>
        <dbReference type="EMBL" id="MPM47637.1"/>
    </source>
</evidence>
<sequence>MRDGRVCLDQNSVFLAEFDELQRGVADVRQNLVDHRFDFAMIQNVLQVILKEIGNPDCFQYACIACILQGTPNLAVLLKIAVLAAPFAPGLWTVNNHHIDVSDTHFRNGFVDSACGFLAGFCFGNNFAVDEDFFPRNTTGANPFTDAGFVHIGFRGIDMAISERYGLTNCFGSTAAVDKPGSQTDFGYGHSI</sequence>
<name>A0A645A3I4_9ZZZZ</name>